<reference evidence="4" key="1">
    <citation type="journal article" date="2019" name="Int. J. Syst. Evol. Microbiol.">
        <title>The Global Catalogue of Microorganisms (GCM) 10K type strain sequencing project: providing services to taxonomists for standard genome sequencing and annotation.</title>
        <authorList>
            <consortium name="The Broad Institute Genomics Platform"/>
            <consortium name="The Broad Institute Genome Sequencing Center for Infectious Disease"/>
            <person name="Wu L."/>
            <person name="Ma J."/>
        </authorList>
    </citation>
    <scope>NUCLEOTIDE SEQUENCE [LARGE SCALE GENOMIC DNA]</scope>
    <source>
        <strain evidence="4">TBRC 7912</strain>
    </source>
</reference>
<dbReference type="SUPFAM" id="SSF54427">
    <property type="entry name" value="NTF2-like"/>
    <property type="match status" value="1"/>
</dbReference>
<dbReference type="Pfam" id="PF12680">
    <property type="entry name" value="SnoaL_2"/>
    <property type="match status" value="1"/>
</dbReference>
<accession>A0ABV8EUS9</accession>
<sequence length="133" mass="14525">MNGDVTMRARRAVSRYFEMWNTGDSSTAAEILSPDWIDHAHPEVVGVQGVREAIERIRTAQPDLRFQIDAVLGEGDLVAAVGGVDGAAPGLIWLVRTHDGKLVEMWTYRDSGDRGRAGNPEPLEEDSASRPSP</sequence>
<keyword evidence="4" id="KW-1185">Reference proteome</keyword>
<gene>
    <name evidence="3" type="ORF">ACFOYY_07985</name>
</gene>
<dbReference type="Proteomes" id="UP001595698">
    <property type="component" value="Unassembled WGS sequence"/>
</dbReference>
<comment type="caution">
    <text evidence="3">The sequence shown here is derived from an EMBL/GenBank/DDBJ whole genome shotgun (WGS) entry which is preliminary data.</text>
</comment>
<dbReference type="InterPro" id="IPR032710">
    <property type="entry name" value="NTF2-like_dom_sf"/>
</dbReference>
<evidence type="ECO:0000256" key="1">
    <source>
        <dbReference type="SAM" id="MobiDB-lite"/>
    </source>
</evidence>
<evidence type="ECO:0000313" key="4">
    <source>
        <dbReference type="Proteomes" id="UP001595698"/>
    </source>
</evidence>
<feature type="region of interest" description="Disordered" evidence="1">
    <location>
        <begin position="109"/>
        <end position="133"/>
    </location>
</feature>
<evidence type="ECO:0000259" key="2">
    <source>
        <dbReference type="Pfam" id="PF12680"/>
    </source>
</evidence>
<evidence type="ECO:0000313" key="3">
    <source>
        <dbReference type="EMBL" id="MFC3980056.1"/>
    </source>
</evidence>
<protein>
    <submittedName>
        <fullName evidence="3">Ester cyclase</fullName>
    </submittedName>
</protein>
<name>A0ABV8EUS9_9ACTN</name>
<feature type="domain" description="SnoaL-like" evidence="2">
    <location>
        <begin position="13"/>
        <end position="101"/>
    </location>
</feature>
<dbReference type="Gene3D" id="3.10.450.50">
    <property type="match status" value="1"/>
</dbReference>
<organism evidence="3 4">
    <name type="scientific">Streptosporangium jomthongense</name>
    <dbReference type="NCBI Taxonomy" id="1193683"/>
    <lineage>
        <taxon>Bacteria</taxon>
        <taxon>Bacillati</taxon>
        <taxon>Actinomycetota</taxon>
        <taxon>Actinomycetes</taxon>
        <taxon>Streptosporangiales</taxon>
        <taxon>Streptosporangiaceae</taxon>
        <taxon>Streptosporangium</taxon>
    </lineage>
</organism>
<dbReference type="EMBL" id="JBHSBC010000005">
    <property type="protein sequence ID" value="MFC3980056.1"/>
    <property type="molecule type" value="Genomic_DNA"/>
</dbReference>
<dbReference type="InterPro" id="IPR037401">
    <property type="entry name" value="SnoaL-like"/>
</dbReference>
<dbReference type="RefSeq" id="WP_352014818.1">
    <property type="nucleotide sequence ID" value="NZ_JBHSBC010000005.1"/>
</dbReference>
<proteinExistence type="predicted"/>